<accession>A0A9N7LB75</accession>
<dbReference type="AlphaFoldDB" id="A0A9N7LB75"/>
<reference evidence="2 3" key="1">
    <citation type="journal article" date="2019" name="Int. J. Syst. Evol. Microbiol.">
        <title>Capsulimonas corticalis gen. nov., sp. nov., an aerobic capsulated bacterium, of a novel bacterial order, Capsulimonadales ord. nov., of the class Armatimonadia of the phylum Armatimonadetes.</title>
        <authorList>
            <person name="Li J."/>
            <person name="Kudo C."/>
            <person name="Tonouchi A."/>
        </authorList>
    </citation>
    <scope>NUCLEOTIDE SEQUENCE [LARGE SCALE GENOMIC DNA]</scope>
    <source>
        <strain evidence="2 3">AX-7</strain>
    </source>
</reference>
<evidence type="ECO:0000313" key="2">
    <source>
        <dbReference type="EMBL" id="BDI34279.1"/>
    </source>
</evidence>
<dbReference type="InterPro" id="IPR008969">
    <property type="entry name" value="CarboxyPept-like_regulatory"/>
</dbReference>
<name>A0A9N7LB75_9BACT</name>
<evidence type="ECO:0000313" key="3">
    <source>
        <dbReference type="Proteomes" id="UP000287394"/>
    </source>
</evidence>
<dbReference type="OrthoDB" id="460941at2"/>
<dbReference type="EMBL" id="AP025739">
    <property type="protein sequence ID" value="BDI34279.1"/>
    <property type="molecule type" value="Genomic_DNA"/>
</dbReference>
<sequence>MRRGRSICAGVAMIQDVDETLSRLLAGELIKIPGCPVRSVEQVTFESPQVAEATLDGEAYVNLFLRDVRENMERREEGFYRVTQRADKSVGVRRPPVHFDLSYLVTVYAGDDARVEHRLLSDVLGVFLRCAPVPEQWLSGTLAGKGPNALPLEVALPEHTASVDLPGMWQALGGKLRPALSLLITCPFDPFETKWTIAVREAVLGMGQGTMTEGPAQPRDLAEIRVSAAGVVLRQDTETPIPGVTIRVDGDPQTLETDANGFFWISNLTPGAHRLHFEKYGYQPYDAGIVSPPLGSPYQLEPEVIAMRALDDKLSAP</sequence>
<dbReference type="Gene3D" id="2.60.40.1120">
    <property type="entry name" value="Carboxypeptidase-like, regulatory domain"/>
    <property type="match status" value="1"/>
</dbReference>
<protein>
    <recommendedName>
        <fullName evidence="1">Pvc16 N-terminal domain-containing protein</fullName>
    </recommendedName>
</protein>
<dbReference type="InterPro" id="IPR025351">
    <property type="entry name" value="Pvc16_N"/>
</dbReference>
<gene>
    <name evidence="2" type="ORF">CCAX7_63300</name>
</gene>
<dbReference type="KEGG" id="ccot:CCAX7_63300"/>
<dbReference type="Proteomes" id="UP000287394">
    <property type="component" value="Chromosome"/>
</dbReference>
<feature type="domain" description="Pvc16 N-terminal" evidence="1">
    <location>
        <begin position="16"/>
        <end position="194"/>
    </location>
</feature>
<keyword evidence="3" id="KW-1185">Reference proteome</keyword>
<dbReference type="Pfam" id="PF13620">
    <property type="entry name" value="CarboxypepD_reg"/>
    <property type="match status" value="1"/>
</dbReference>
<evidence type="ECO:0000259" key="1">
    <source>
        <dbReference type="Pfam" id="PF14065"/>
    </source>
</evidence>
<dbReference type="SUPFAM" id="SSF49464">
    <property type="entry name" value="Carboxypeptidase regulatory domain-like"/>
    <property type="match status" value="1"/>
</dbReference>
<proteinExistence type="predicted"/>
<dbReference type="Pfam" id="PF14065">
    <property type="entry name" value="Pvc16_N"/>
    <property type="match status" value="1"/>
</dbReference>
<organism evidence="2 3">
    <name type="scientific">Capsulimonas corticalis</name>
    <dbReference type="NCBI Taxonomy" id="2219043"/>
    <lineage>
        <taxon>Bacteria</taxon>
        <taxon>Bacillati</taxon>
        <taxon>Armatimonadota</taxon>
        <taxon>Armatimonadia</taxon>
        <taxon>Capsulimonadales</taxon>
        <taxon>Capsulimonadaceae</taxon>
        <taxon>Capsulimonas</taxon>
    </lineage>
</organism>